<proteinExistence type="predicted"/>
<dbReference type="Proteomes" id="UP000014585">
    <property type="component" value="Unassembled WGS sequence"/>
</dbReference>
<dbReference type="AlphaFoldDB" id="S3JTQ7"/>
<comment type="caution">
    <text evidence="1">The sequence shown here is derived from an EMBL/GenBank/DDBJ whole genome shotgun (WGS) entry which is preliminary data.</text>
</comment>
<dbReference type="EMBL" id="ATDT01000023">
    <property type="protein sequence ID" value="EPF16524.1"/>
    <property type="molecule type" value="Genomic_DNA"/>
</dbReference>
<evidence type="ECO:0000313" key="1">
    <source>
        <dbReference type="EMBL" id="EPF16524.1"/>
    </source>
</evidence>
<evidence type="ECO:0000313" key="2">
    <source>
        <dbReference type="Proteomes" id="UP000014585"/>
    </source>
</evidence>
<sequence length="44" mass="4986">MWCHLAISWSGSGHYDRKPFACRKRQMSGQADGDHSFDFSPLNG</sequence>
<name>S3JTQ7_9ENTR</name>
<accession>S3JTQ7</accession>
<protein>
    <submittedName>
        <fullName evidence="1">Uncharacterized protein</fullName>
    </submittedName>
</protein>
<reference evidence="1 2" key="1">
    <citation type="submission" date="2013-04" db="EMBL/GenBank/DDBJ databases">
        <authorList>
            <person name="Weinstock G."/>
            <person name="Sodergren E."/>
            <person name="Lobos E.A."/>
            <person name="Fulton L."/>
            <person name="Fulton R."/>
            <person name="Courtney L."/>
            <person name="Fronick C."/>
            <person name="O'Laughlin M."/>
            <person name="Godfrey J."/>
            <person name="Wilson R.M."/>
            <person name="Miner T."/>
            <person name="Farmer C."/>
            <person name="Delehaunty K."/>
            <person name="Cordes M."/>
            <person name="Minx P."/>
            <person name="Tomlinson C."/>
            <person name="Chen J."/>
            <person name="Wollam A."/>
            <person name="Pepin K.H."/>
            <person name="Palsikar V.B."/>
            <person name="Zhang X."/>
            <person name="Suruliraj S."/>
            <person name="Perna N.T."/>
            <person name="Plunkett G."/>
            <person name="Warren W."/>
            <person name="Mitreva M."/>
            <person name="Mardis E.R."/>
            <person name="Wilson R.K."/>
        </authorList>
    </citation>
    <scope>NUCLEOTIDE SEQUENCE [LARGE SCALE GENOMIC DNA]</scope>
    <source>
        <strain evidence="1 2">DSM 4568</strain>
    </source>
</reference>
<gene>
    <name evidence="1" type="ORF">HMPREF0201_02889</name>
</gene>
<dbReference type="HOGENOM" id="CLU_3214027_0_0_6"/>
<organism evidence="1 2">
    <name type="scientific">Cedecea davisae DSM 4568</name>
    <dbReference type="NCBI Taxonomy" id="566551"/>
    <lineage>
        <taxon>Bacteria</taxon>
        <taxon>Pseudomonadati</taxon>
        <taxon>Pseudomonadota</taxon>
        <taxon>Gammaproteobacteria</taxon>
        <taxon>Enterobacterales</taxon>
        <taxon>Enterobacteriaceae</taxon>
        <taxon>Cedecea</taxon>
    </lineage>
</organism>
<dbReference type="STRING" id="566551.HMPREF0201_02889"/>